<evidence type="ECO:0000256" key="4">
    <source>
        <dbReference type="ARBA" id="ARBA00012795"/>
    </source>
</evidence>
<evidence type="ECO:0000256" key="12">
    <source>
        <dbReference type="RuleBase" id="RU368004"/>
    </source>
</evidence>
<dbReference type="HOGENOM" id="CLU_018580_2_0_1"/>
<evidence type="ECO:0000313" key="13">
    <source>
        <dbReference type="EMBL" id="KIM34369.1"/>
    </source>
</evidence>
<dbReference type="EC" id="2.1.1.211" evidence="4 12"/>
<dbReference type="InterPro" id="IPR011671">
    <property type="entry name" value="tRNA_uracil_MeTrfase"/>
</dbReference>
<proteinExistence type="inferred from homology"/>
<dbReference type="PANTHER" id="PTHR21210">
    <property type="entry name" value="TRNA (URACIL-O(2)-)-METHYLTRANSFERASE-RELATED"/>
    <property type="match status" value="1"/>
</dbReference>
<evidence type="ECO:0000313" key="14">
    <source>
        <dbReference type="Proteomes" id="UP000054097"/>
    </source>
</evidence>
<reference evidence="13 14" key="1">
    <citation type="submission" date="2014-04" db="EMBL/GenBank/DDBJ databases">
        <authorList>
            <consortium name="DOE Joint Genome Institute"/>
            <person name="Kuo A."/>
            <person name="Zuccaro A."/>
            <person name="Kohler A."/>
            <person name="Nagy L.G."/>
            <person name="Floudas D."/>
            <person name="Copeland A."/>
            <person name="Barry K.W."/>
            <person name="Cichocki N."/>
            <person name="Veneault-Fourrey C."/>
            <person name="LaButti K."/>
            <person name="Lindquist E.A."/>
            <person name="Lipzen A."/>
            <person name="Lundell T."/>
            <person name="Morin E."/>
            <person name="Murat C."/>
            <person name="Sun H."/>
            <person name="Tunlid A."/>
            <person name="Henrissat B."/>
            <person name="Grigoriev I.V."/>
            <person name="Hibbett D.S."/>
            <person name="Martin F."/>
            <person name="Nordberg H.P."/>
            <person name="Cantor M.N."/>
            <person name="Hua S.X."/>
        </authorList>
    </citation>
    <scope>NUCLEOTIDE SEQUENCE [LARGE SCALE GENOMIC DNA]</scope>
    <source>
        <strain evidence="13 14">MAFF 305830</strain>
    </source>
</reference>
<accession>A0A0C3BQJ8</accession>
<reference evidence="14" key="2">
    <citation type="submission" date="2015-01" db="EMBL/GenBank/DDBJ databases">
        <title>Evolutionary Origins and Diversification of the Mycorrhizal Mutualists.</title>
        <authorList>
            <consortium name="DOE Joint Genome Institute"/>
            <consortium name="Mycorrhizal Genomics Consortium"/>
            <person name="Kohler A."/>
            <person name="Kuo A."/>
            <person name="Nagy L.G."/>
            <person name="Floudas D."/>
            <person name="Copeland A."/>
            <person name="Barry K.W."/>
            <person name="Cichocki N."/>
            <person name="Veneault-Fourrey C."/>
            <person name="LaButti K."/>
            <person name="Lindquist E.A."/>
            <person name="Lipzen A."/>
            <person name="Lundell T."/>
            <person name="Morin E."/>
            <person name="Murat C."/>
            <person name="Riley R."/>
            <person name="Ohm R."/>
            <person name="Sun H."/>
            <person name="Tunlid A."/>
            <person name="Henrissat B."/>
            <person name="Grigoriev I.V."/>
            <person name="Hibbett D.S."/>
            <person name="Martin F."/>
        </authorList>
    </citation>
    <scope>NUCLEOTIDE SEQUENCE [LARGE SCALE GENOMIC DNA]</scope>
    <source>
        <strain evidence="14">MAFF 305830</strain>
    </source>
</reference>
<comment type="function">
    <text evidence="12">Adenosyl-L-methionine (AdoMet)-dependent tRNA (uracil-O(2)-)-methyltransferase.</text>
</comment>
<comment type="function">
    <text evidence="1">Probable adenosyl-L-methionine (AdoMet)-dependent tRNA (uracil-O(2)-)-methyltransferase.</text>
</comment>
<keyword evidence="10 12" id="KW-0819">tRNA processing</keyword>
<dbReference type="OrthoDB" id="10047021at2759"/>
<dbReference type="GO" id="GO:0030488">
    <property type="term" value="P:tRNA methylation"/>
    <property type="evidence" value="ECO:0007669"/>
    <property type="project" value="UniProtKB-UniRule"/>
</dbReference>
<dbReference type="PANTHER" id="PTHR21210:SF0">
    <property type="entry name" value="TRNA (URACIL-O(2)-)-METHYLTRANSFERASE-RELATED"/>
    <property type="match status" value="1"/>
</dbReference>
<evidence type="ECO:0000256" key="6">
    <source>
        <dbReference type="ARBA" id="ARBA00022490"/>
    </source>
</evidence>
<dbReference type="Pfam" id="PF07757">
    <property type="entry name" value="AdoMet_MTase"/>
    <property type="match status" value="1"/>
</dbReference>
<protein>
    <recommendedName>
        <fullName evidence="5 12">tRNA (uracil-O(2)-)-methyltransferase</fullName>
        <ecNumber evidence="4 12">2.1.1.211</ecNumber>
    </recommendedName>
</protein>
<evidence type="ECO:0000256" key="3">
    <source>
        <dbReference type="ARBA" id="ARBA00009056"/>
    </source>
</evidence>
<dbReference type="STRING" id="933852.A0A0C3BQJ8"/>
<name>A0A0C3BQJ8_SERVB</name>
<keyword evidence="8 12" id="KW-0808">Transferase</keyword>
<sequence length="469" mass="52672">MWLGVAQCTAHFPAELFEGVMMNLILHAELTVGLVLRTEVVPLDSSTSTSDTKNIDKSVLYEVPGYTLNQVLRRRLLPKVPERDASLEQDCILYRDDSPDPDVTLVTLFPLLQPGQKMPHYHPDVDALAFRYLPSKHDAAPPLVRVDVVPRNSASRDEGSRLYKTCVTLLEIIDKHGWGLLTGYSKRMIHDTVVPRNTYQDFYHVMKKKYQHLKEEWVESTDAVKNVFEDIGIATFLMLLWRDTYPPVIENNQEKWGRPPGGFVDAGCGAGLLVHILLSEGYQGIGLDIRARKSWDTYPTSTRSRLHVCALDPLSPGFPPKNYFPPGIFLIGNHADELTPWLPVTAALVPSASYISIPCCPWSFDKGFHRASSIFPSFIEQEDKTLKKRLGNTSSSTYGAYLCWLSALTKECGFQGEYEALRIPSTRNWCIIGRYKLPGHDGTARASQLLAEVVNRGLFKTRKNVAAGH</sequence>
<evidence type="ECO:0000256" key="1">
    <source>
        <dbReference type="ARBA" id="ARBA00002778"/>
    </source>
</evidence>
<evidence type="ECO:0000256" key="5">
    <source>
        <dbReference type="ARBA" id="ARBA00017788"/>
    </source>
</evidence>
<dbReference type="Proteomes" id="UP000054097">
    <property type="component" value="Unassembled WGS sequence"/>
</dbReference>
<dbReference type="InterPro" id="IPR029063">
    <property type="entry name" value="SAM-dependent_MTases_sf"/>
</dbReference>
<evidence type="ECO:0000256" key="2">
    <source>
        <dbReference type="ARBA" id="ARBA00004496"/>
    </source>
</evidence>
<dbReference type="GO" id="GO:0141101">
    <property type="term" value="F:tRNA(Ser) (uridine(44)-2'-O-)-methyltransferase activity"/>
    <property type="evidence" value="ECO:0007669"/>
    <property type="project" value="UniProtKB-EC"/>
</dbReference>
<organism evidence="13 14">
    <name type="scientific">Serendipita vermifera MAFF 305830</name>
    <dbReference type="NCBI Taxonomy" id="933852"/>
    <lineage>
        <taxon>Eukaryota</taxon>
        <taxon>Fungi</taxon>
        <taxon>Dikarya</taxon>
        <taxon>Basidiomycota</taxon>
        <taxon>Agaricomycotina</taxon>
        <taxon>Agaricomycetes</taxon>
        <taxon>Sebacinales</taxon>
        <taxon>Serendipitaceae</taxon>
        <taxon>Serendipita</taxon>
    </lineage>
</organism>
<dbReference type="SUPFAM" id="SSF53335">
    <property type="entry name" value="S-adenosyl-L-methionine-dependent methyltransferases"/>
    <property type="match status" value="1"/>
</dbReference>
<evidence type="ECO:0000256" key="10">
    <source>
        <dbReference type="ARBA" id="ARBA00022694"/>
    </source>
</evidence>
<evidence type="ECO:0000256" key="7">
    <source>
        <dbReference type="ARBA" id="ARBA00022603"/>
    </source>
</evidence>
<dbReference type="AlphaFoldDB" id="A0A0C3BQJ8"/>
<comment type="subcellular location">
    <subcellularLocation>
        <location evidence="2 12">Cytoplasm</location>
    </subcellularLocation>
</comment>
<evidence type="ECO:0000256" key="8">
    <source>
        <dbReference type="ARBA" id="ARBA00022679"/>
    </source>
</evidence>
<dbReference type="EMBL" id="KN824277">
    <property type="protein sequence ID" value="KIM34369.1"/>
    <property type="molecule type" value="Genomic_DNA"/>
</dbReference>
<evidence type="ECO:0000256" key="11">
    <source>
        <dbReference type="ARBA" id="ARBA00047957"/>
    </source>
</evidence>
<keyword evidence="7 12" id="KW-0489">Methyltransferase</keyword>
<evidence type="ECO:0000256" key="9">
    <source>
        <dbReference type="ARBA" id="ARBA00022691"/>
    </source>
</evidence>
<gene>
    <name evidence="13" type="ORF">M408DRAFT_325784</name>
</gene>
<dbReference type="GO" id="GO:0005737">
    <property type="term" value="C:cytoplasm"/>
    <property type="evidence" value="ECO:0007669"/>
    <property type="project" value="UniProtKB-SubCell"/>
</dbReference>
<keyword evidence="6 12" id="KW-0963">Cytoplasm</keyword>
<keyword evidence="14" id="KW-1185">Reference proteome</keyword>
<comment type="similarity">
    <text evidence="3 12">Belongs to the TRM44 family.</text>
</comment>
<keyword evidence="9 12" id="KW-0949">S-adenosyl-L-methionine</keyword>
<comment type="catalytic activity">
    <reaction evidence="11 12">
        <text>uridine(44) in tRNA(Ser) + S-adenosyl-L-methionine = 2'-O-methyluridine(44) in tRNA(Ser) + S-adenosyl-L-homocysteine + H(+)</text>
        <dbReference type="Rhea" id="RHEA:43100"/>
        <dbReference type="Rhea" id="RHEA-COMP:10339"/>
        <dbReference type="Rhea" id="RHEA-COMP:10340"/>
        <dbReference type="ChEBI" id="CHEBI:15378"/>
        <dbReference type="ChEBI" id="CHEBI:57856"/>
        <dbReference type="ChEBI" id="CHEBI:59789"/>
        <dbReference type="ChEBI" id="CHEBI:65315"/>
        <dbReference type="ChEBI" id="CHEBI:74478"/>
        <dbReference type="EC" id="2.1.1.211"/>
    </reaction>
</comment>